<dbReference type="PRINTS" id="PR00412">
    <property type="entry name" value="EPOXHYDRLASE"/>
</dbReference>
<dbReference type="EMBL" id="JBFXLS010000104">
    <property type="protein sequence ID" value="KAL2816210.1"/>
    <property type="molecule type" value="Genomic_DNA"/>
</dbReference>
<sequence length="403" mass="45308">MASQFSTIPTPVPNLEPYTLHVPEKDLSELQQLLNLSKIGPTTWWNQHNDVRFGVSREWLSKAKETWLSSFNWRKHEAYINSFPNFKIPIKDPEAGLIEIHFAALLSKKEDAVPVIFLHGYPGSFVEFLPMMQLLVDKYTPETLPFHVIVPSLPDYGLSGGFGGNVEMTLDRAARAMNQLMVDLGFGEGYIAQGGDLGSMLARIMSVQYDECKAFHVNMLVLNPEETVPLMDNLTPAEQQHLDRTNTWRETGFAYALEHGTRPSTIGLVVSSNPLALLAWVGEKLLEWVDPREPLPLDTILSMVSLYWFTSTFPRGLYHAELVKNFLSGKPHPISKEKPLGYSLFPYDLALLPHAWAKQIYPNLVLFRTHLKGGHFASLEQPGVFLEDVEEFVGSVGGLFKTG</sequence>
<organism evidence="4 5">
    <name type="scientific">Aspergillus cavernicola</name>
    <dbReference type="NCBI Taxonomy" id="176166"/>
    <lineage>
        <taxon>Eukaryota</taxon>
        <taxon>Fungi</taxon>
        <taxon>Dikarya</taxon>
        <taxon>Ascomycota</taxon>
        <taxon>Pezizomycotina</taxon>
        <taxon>Eurotiomycetes</taxon>
        <taxon>Eurotiomycetidae</taxon>
        <taxon>Eurotiales</taxon>
        <taxon>Aspergillaceae</taxon>
        <taxon>Aspergillus</taxon>
        <taxon>Aspergillus subgen. Nidulantes</taxon>
    </lineage>
</organism>
<dbReference type="Pfam" id="PF06441">
    <property type="entry name" value="EHN"/>
    <property type="match status" value="1"/>
</dbReference>
<accession>A0ABR4HLJ4</accession>
<evidence type="ECO:0000256" key="2">
    <source>
        <dbReference type="ARBA" id="ARBA00022801"/>
    </source>
</evidence>
<dbReference type="GO" id="GO:0016787">
    <property type="term" value="F:hydrolase activity"/>
    <property type="evidence" value="ECO:0007669"/>
    <property type="project" value="UniProtKB-KW"/>
</dbReference>
<evidence type="ECO:0000313" key="5">
    <source>
        <dbReference type="Proteomes" id="UP001610335"/>
    </source>
</evidence>
<evidence type="ECO:0000259" key="3">
    <source>
        <dbReference type="Pfam" id="PF06441"/>
    </source>
</evidence>
<dbReference type="PIRSF" id="PIRSF001112">
    <property type="entry name" value="Epoxide_hydrolase"/>
    <property type="match status" value="1"/>
</dbReference>
<comment type="caution">
    <text evidence="4">The sequence shown here is derived from an EMBL/GenBank/DDBJ whole genome shotgun (WGS) entry which is preliminary data.</text>
</comment>
<dbReference type="Gene3D" id="3.40.50.1820">
    <property type="entry name" value="alpha/beta hydrolase"/>
    <property type="match status" value="1"/>
</dbReference>
<dbReference type="InterPro" id="IPR000639">
    <property type="entry name" value="Epox_hydrolase-like"/>
</dbReference>
<evidence type="ECO:0000256" key="1">
    <source>
        <dbReference type="ARBA" id="ARBA00010088"/>
    </source>
</evidence>
<protein>
    <submittedName>
        <fullName evidence="4">Alpha/Beta hydrolase protein</fullName>
    </submittedName>
</protein>
<reference evidence="4 5" key="1">
    <citation type="submission" date="2024-07" db="EMBL/GenBank/DDBJ databases">
        <title>Section-level genome sequencing and comparative genomics of Aspergillus sections Usti and Cavernicolus.</title>
        <authorList>
            <consortium name="Lawrence Berkeley National Laboratory"/>
            <person name="Nybo J.L."/>
            <person name="Vesth T.C."/>
            <person name="Theobald S."/>
            <person name="Frisvad J.C."/>
            <person name="Larsen T.O."/>
            <person name="Kjaerboelling I."/>
            <person name="Rothschild-Mancinelli K."/>
            <person name="Lyhne E.K."/>
            <person name="Kogle M.E."/>
            <person name="Barry K."/>
            <person name="Clum A."/>
            <person name="Na H."/>
            <person name="Ledsgaard L."/>
            <person name="Lin J."/>
            <person name="Lipzen A."/>
            <person name="Kuo A."/>
            <person name="Riley R."/>
            <person name="Mondo S."/>
            <person name="LaButti K."/>
            <person name="Haridas S."/>
            <person name="Pangalinan J."/>
            <person name="Salamov A.A."/>
            <person name="Simmons B.A."/>
            <person name="Magnuson J.K."/>
            <person name="Chen J."/>
            <person name="Drula E."/>
            <person name="Henrissat B."/>
            <person name="Wiebenga A."/>
            <person name="Lubbers R.J."/>
            <person name="Gomes A.C."/>
            <person name="Makela M.R."/>
            <person name="Stajich J."/>
            <person name="Grigoriev I.V."/>
            <person name="Mortensen U.H."/>
            <person name="De vries R.P."/>
            <person name="Baker S.E."/>
            <person name="Andersen M.R."/>
        </authorList>
    </citation>
    <scope>NUCLEOTIDE SEQUENCE [LARGE SCALE GENOMIC DNA]</scope>
    <source>
        <strain evidence="4 5">CBS 600.67</strain>
    </source>
</reference>
<gene>
    <name evidence="4" type="ORF">BDW59DRAFT_11836</name>
</gene>
<dbReference type="InterPro" id="IPR016292">
    <property type="entry name" value="Epoxide_hydrolase"/>
</dbReference>
<proteinExistence type="inferred from homology"/>
<name>A0ABR4HLJ4_9EURO</name>
<dbReference type="InterPro" id="IPR029058">
    <property type="entry name" value="AB_hydrolase_fold"/>
</dbReference>
<evidence type="ECO:0000313" key="4">
    <source>
        <dbReference type="EMBL" id="KAL2816210.1"/>
    </source>
</evidence>
<dbReference type="InterPro" id="IPR010497">
    <property type="entry name" value="Epoxide_hydro_N"/>
</dbReference>
<dbReference type="SUPFAM" id="SSF53474">
    <property type="entry name" value="alpha/beta-Hydrolases"/>
    <property type="match status" value="1"/>
</dbReference>
<dbReference type="PANTHER" id="PTHR21661">
    <property type="entry name" value="EPOXIDE HYDROLASE 1-RELATED"/>
    <property type="match status" value="1"/>
</dbReference>
<keyword evidence="5" id="KW-1185">Reference proteome</keyword>
<comment type="similarity">
    <text evidence="1">Belongs to the peptidase S33 family.</text>
</comment>
<dbReference type="Proteomes" id="UP001610335">
    <property type="component" value="Unassembled WGS sequence"/>
</dbReference>
<keyword evidence="2 4" id="KW-0378">Hydrolase</keyword>
<feature type="domain" description="Epoxide hydrolase N-terminal" evidence="3">
    <location>
        <begin position="16"/>
        <end position="128"/>
    </location>
</feature>
<dbReference type="PANTHER" id="PTHR21661:SF39">
    <property type="entry name" value="HYDROLASE, PUTATIVE (AFU_ORTHOLOGUE AFUA_3G08960)-RELATED"/>
    <property type="match status" value="1"/>
</dbReference>